<evidence type="ECO:0000313" key="2">
    <source>
        <dbReference type="Proteomes" id="UP001235030"/>
    </source>
</evidence>
<name>A0ABY9PZX0_9FIRM</name>
<evidence type="ECO:0000313" key="1">
    <source>
        <dbReference type="EMBL" id="WMT80803.1"/>
    </source>
</evidence>
<reference evidence="1 2" key="1">
    <citation type="submission" date="2022-07" db="EMBL/GenBank/DDBJ databases">
        <title>Genome sequence of Terrisporobacter mayombei DSM6539.</title>
        <authorList>
            <person name="Boeer T."/>
            <person name="Bengelsdorf F.R."/>
            <person name="Daniel R."/>
            <person name="Poehlein A."/>
        </authorList>
    </citation>
    <scope>NUCLEOTIDE SEQUENCE [LARGE SCALE GENOMIC DNA]</scope>
    <source>
        <strain evidence="1 2">DSM 6539</strain>
    </source>
</reference>
<organism evidence="1 2">
    <name type="scientific">Terrisporobacter mayombei</name>
    <dbReference type="NCBI Taxonomy" id="1541"/>
    <lineage>
        <taxon>Bacteria</taxon>
        <taxon>Bacillati</taxon>
        <taxon>Bacillota</taxon>
        <taxon>Clostridia</taxon>
        <taxon>Peptostreptococcales</taxon>
        <taxon>Peptostreptococcaceae</taxon>
        <taxon>Terrisporobacter</taxon>
    </lineage>
</organism>
<accession>A0ABY9PZX0</accession>
<dbReference type="Proteomes" id="UP001235030">
    <property type="component" value="Chromosome"/>
</dbReference>
<evidence type="ECO:0008006" key="3">
    <source>
        <dbReference type="Google" id="ProtNLM"/>
    </source>
</evidence>
<gene>
    <name evidence="1" type="ORF">TEMA_11250</name>
</gene>
<proteinExistence type="predicted"/>
<dbReference type="RefSeq" id="WP_265589458.1">
    <property type="nucleotide sequence ID" value="NZ_CP101637.1"/>
</dbReference>
<protein>
    <recommendedName>
        <fullName evidence="3">Alcohol dehydrogenase</fullName>
    </recommendedName>
</protein>
<dbReference type="EMBL" id="CP101637">
    <property type="protein sequence ID" value="WMT80803.1"/>
    <property type="molecule type" value="Genomic_DNA"/>
</dbReference>
<sequence length="41" mass="4737">MGKIHFEKLTPIKDVELKTYKEALDFVFENNEIRNIAITGA</sequence>
<keyword evidence="2" id="KW-1185">Reference proteome</keyword>